<accession>A0AAN9LDC8</accession>
<evidence type="ECO:0000313" key="1">
    <source>
        <dbReference type="EMBL" id="KAK7333371.1"/>
    </source>
</evidence>
<organism evidence="1 2">
    <name type="scientific">Phaseolus coccineus</name>
    <name type="common">Scarlet runner bean</name>
    <name type="synonym">Phaseolus multiflorus</name>
    <dbReference type="NCBI Taxonomy" id="3886"/>
    <lineage>
        <taxon>Eukaryota</taxon>
        <taxon>Viridiplantae</taxon>
        <taxon>Streptophyta</taxon>
        <taxon>Embryophyta</taxon>
        <taxon>Tracheophyta</taxon>
        <taxon>Spermatophyta</taxon>
        <taxon>Magnoliopsida</taxon>
        <taxon>eudicotyledons</taxon>
        <taxon>Gunneridae</taxon>
        <taxon>Pentapetalae</taxon>
        <taxon>rosids</taxon>
        <taxon>fabids</taxon>
        <taxon>Fabales</taxon>
        <taxon>Fabaceae</taxon>
        <taxon>Papilionoideae</taxon>
        <taxon>50 kb inversion clade</taxon>
        <taxon>NPAAA clade</taxon>
        <taxon>indigoferoid/millettioid clade</taxon>
        <taxon>Phaseoleae</taxon>
        <taxon>Phaseolus</taxon>
    </lineage>
</organism>
<name>A0AAN9LDC8_PHACN</name>
<proteinExistence type="predicted"/>
<dbReference type="EMBL" id="JAYMYR010000011">
    <property type="protein sequence ID" value="KAK7333371.1"/>
    <property type="molecule type" value="Genomic_DNA"/>
</dbReference>
<reference evidence="1 2" key="1">
    <citation type="submission" date="2024-01" db="EMBL/GenBank/DDBJ databases">
        <title>The genomes of 5 underutilized Papilionoideae crops provide insights into root nodulation and disease resistanc.</title>
        <authorList>
            <person name="Jiang F."/>
        </authorList>
    </citation>
    <scope>NUCLEOTIDE SEQUENCE [LARGE SCALE GENOMIC DNA]</scope>
    <source>
        <strain evidence="1">JINMINGXINNONG_FW02</strain>
        <tissue evidence="1">Leaves</tissue>
    </source>
</reference>
<protein>
    <submittedName>
        <fullName evidence="1">Uncharacterized protein</fullName>
    </submittedName>
</protein>
<keyword evidence="2" id="KW-1185">Reference proteome</keyword>
<gene>
    <name evidence="1" type="ORF">VNO80_30139</name>
</gene>
<comment type="caution">
    <text evidence="1">The sequence shown here is derived from an EMBL/GenBank/DDBJ whole genome shotgun (WGS) entry which is preliminary data.</text>
</comment>
<dbReference type="Proteomes" id="UP001374584">
    <property type="component" value="Unassembled WGS sequence"/>
</dbReference>
<dbReference type="AlphaFoldDB" id="A0AAN9LDC8"/>
<sequence length="196" mass="22386">MLLFTLHSKIHPEQPLYDLASTQIWCYVELLTKCVKITQKDNVPLFSYQYPKSFLGSQVSLIPGKHMLEGVNLQKRYWEFNHELEVGVRRNLTSYARVLCNKETGLMVGFSGPFLYKGFIFEDGQGLQSKNEVLGEPPKPLIANVEREWKERKYTLFKRDENGYTLPSAQANMSARATEKVFNIGAQFQGNGNGAK</sequence>
<evidence type="ECO:0000313" key="2">
    <source>
        <dbReference type="Proteomes" id="UP001374584"/>
    </source>
</evidence>